<dbReference type="InterPro" id="IPR003431">
    <property type="entry name" value="B-propeller_Phytase"/>
</dbReference>
<reference evidence="1 2" key="1">
    <citation type="journal article" date="2016" name="J. Zhejiang Univ. Sci. B">
        <title>Antibiotic resistance mechanisms of Myroides sp.</title>
        <authorList>
            <person name="Hu S."/>
            <person name="Yuan S."/>
            <person name="Qu H."/>
            <person name="Jiang T."/>
            <person name="Zhou Y."/>
            <person name="Wang M."/>
            <person name="Ming D."/>
        </authorList>
    </citation>
    <scope>NUCLEOTIDE SEQUENCE [LARGE SCALE GENOMIC DNA]</scope>
    <source>
        <strain evidence="1 2">PR63039</strain>
    </source>
</reference>
<dbReference type="Proteomes" id="UP000069030">
    <property type="component" value="Chromosome"/>
</dbReference>
<protein>
    <submittedName>
        <fullName evidence="1">3-phytase</fullName>
    </submittedName>
</protein>
<evidence type="ECO:0000313" key="2">
    <source>
        <dbReference type="Proteomes" id="UP000069030"/>
    </source>
</evidence>
<name>A0A0S7EDE9_9FLAO</name>
<dbReference type="Gene3D" id="2.120.10.30">
    <property type="entry name" value="TolB, C-terminal domain"/>
    <property type="match status" value="1"/>
</dbReference>
<proteinExistence type="predicted"/>
<dbReference type="RefSeq" id="WP_006259353.1">
    <property type="nucleotide sequence ID" value="NZ_BCMQ01000028.1"/>
</dbReference>
<dbReference type="SUPFAM" id="SSF50956">
    <property type="entry name" value="Thermostable phytase (3-phytase)"/>
    <property type="match status" value="1"/>
</dbReference>
<sequence>MKYRFLYSLAVLGLLSSCKDKLAPIAPDAIQPTIVTEQTVFDTDDPAIWINPIDQSKSLIIGTDKEDGGGVYAYDLQGKIVHKFIDMARPNNVDIAYGFLYKDMVIDIAVVTERNANAIRIFKLPELTPIDQGGLKVFEGEVEDGYNEPMGIALYEKKEDDNKQIYAIVGRKSGPSNEYLWQYALQANKEGQINLVLKRKFGVYSGKKEIEAIAVDQELGYVYYSDETAGLRKYYADPEKGNEELAFFVKGDAKRDHEGIAIYKKDANSGYIIVSDQQDNSILIYPREGEQGNPHEHRLIAKIPVSAIECDGLEVTSLGVSNIFNQGMLVMMSNGKVFHYYDWKDIQERINKVSKKETN</sequence>
<dbReference type="PROSITE" id="PS51257">
    <property type="entry name" value="PROKAR_LIPOPROTEIN"/>
    <property type="match status" value="1"/>
</dbReference>
<dbReference type="EMBL" id="CP013690">
    <property type="protein sequence ID" value="ALU26828.1"/>
    <property type="molecule type" value="Genomic_DNA"/>
</dbReference>
<dbReference type="GO" id="GO:0016158">
    <property type="term" value="F:inositol hexakisphosphate 3-phosphatase activity"/>
    <property type="evidence" value="ECO:0007669"/>
    <property type="project" value="InterPro"/>
</dbReference>
<dbReference type="Pfam" id="PF02333">
    <property type="entry name" value="Phytase"/>
    <property type="match status" value="1"/>
</dbReference>
<dbReference type="InterPro" id="IPR011042">
    <property type="entry name" value="6-blade_b-propeller_TolB-like"/>
</dbReference>
<evidence type="ECO:0000313" key="1">
    <source>
        <dbReference type="EMBL" id="ALU26828.1"/>
    </source>
</evidence>
<dbReference type="GeneID" id="66975441"/>
<accession>A0A0S7EDE9</accession>
<gene>
    <name evidence="1" type="ORF">AS202_12025</name>
</gene>
<dbReference type="KEGG" id="mod:AS202_12025"/>
<dbReference type="AlphaFoldDB" id="A0A0S7EDE9"/>
<dbReference type="eggNOG" id="COG4247">
    <property type="taxonomic scope" value="Bacteria"/>
</dbReference>
<dbReference type="PROSITE" id="PS51662">
    <property type="entry name" value="BP_PHYTASE"/>
    <property type="match status" value="1"/>
</dbReference>
<organism evidence="1 2">
    <name type="scientific">Myroides odoratimimus</name>
    <dbReference type="NCBI Taxonomy" id="76832"/>
    <lineage>
        <taxon>Bacteria</taxon>
        <taxon>Pseudomonadati</taxon>
        <taxon>Bacteroidota</taxon>
        <taxon>Flavobacteriia</taxon>
        <taxon>Flavobacteriales</taxon>
        <taxon>Flavobacteriaceae</taxon>
        <taxon>Myroides</taxon>
    </lineage>
</organism>